<gene>
    <name evidence="1" type="ORF">UFOVP1562_2</name>
</gene>
<name>A0A6J7XH38_9CAUD</name>
<accession>A0A6J7XH38</accession>
<sequence>MATKVSPTQRSLAHLRELGYHVEIVEKWNSFTKQRKDLWGWADLLAIRKGEVLAVQVTASAVSDRIKKIMASDTLALVRDAGIRIEVHGWRKSAKTNKYVLRIEDIS</sequence>
<evidence type="ECO:0000313" key="1">
    <source>
        <dbReference type="EMBL" id="CAB5229619.1"/>
    </source>
</evidence>
<reference evidence="1" key="1">
    <citation type="submission" date="2020-05" db="EMBL/GenBank/DDBJ databases">
        <authorList>
            <person name="Chiriac C."/>
            <person name="Salcher M."/>
            <person name="Ghai R."/>
            <person name="Kavagutti S V."/>
        </authorList>
    </citation>
    <scope>NUCLEOTIDE SEQUENCE</scope>
</reference>
<proteinExistence type="predicted"/>
<dbReference type="EMBL" id="LR798411">
    <property type="protein sequence ID" value="CAB5229619.1"/>
    <property type="molecule type" value="Genomic_DNA"/>
</dbReference>
<protein>
    <submittedName>
        <fullName evidence="1">Uncharacterized protein</fullName>
    </submittedName>
</protein>
<organism evidence="1">
    <name type="scientific">uncultured Caudovirales phage</name>
    <dbReference type="NCBI Taxonomy" id="2100421"/>
    <lineage>
        <taxon>Viruses</taxon>
        <taxon>Duplodnaviria</taxon>
        <taxon>Heunggongvirae</taxon>
        <taxon>Uroviricota</taxon>
        <taxon>Caudoviricetes</taxon>
        <taxon>Peduoviridae</taxon>
        <taxon>Maltschvirus</taxon>
        <taxon>Maltschvirus maltsch</taxon>
    </lineage>
</organism>